<evidence type="ECO:0000313" key="2">
    <source>
        <dbReference type="Proteomes" id="UP000499080"/>
    </source>
</evidence>
<dbReference type="AlphaFoldDB" id="A0A4Y2SA03"/>
<comment type="caution">
    <text evidence="1">The sequence shown here is derived from an EMBL/GenBank/DDBJ whole genome shotgun (WGS) entry which is preliminary data.</text>
</comment>
<name>A0A4Y2SA03_ARAVE</name>
<proteinExistence type="predicted"/>
<keyword evidence="2" id="KW-1185">Reference proteome</keyword>
<organism evidence="1 2">
    <name type="scientific">Araneus ventricosus</name>
    <name type="common">Orbweaver spider</name>
    <name type="synonym">Epeira ventricosa</name>
    <dbReference type="NCBI Taxonomy" id="182803"/>
    <lineage>
        <taxon>Eukaryota</taxon>
        <taxon>Metazoa</taxon>
        <taxon>Ecdysozoa</taxon>
        <taxon>Arthropoda</taxon>
        <taxon>Chelicerata</taxon>
        <taxon>Arachnida</taxon>
        <taxon>Araneae</taxon>
        <taxon>Araneomorphae</taxon>
        <taxon>Entelegynae</taxon>
        <taxon>Araneoidea</taxon>
        <taxon>Araneidae</taxon>
        <taxon>Araneus</taxon>
    </lineage>
</organism>
<evidence type="ECO:0000313" key="1">
    <source>
        <dbReference type="EMBL" id="GBN84090.1"/>
    </source>
</evidence>
<accession>A0A4Y2SA03</accession>
<sequence length="93" mass="10483">MVPSGPFSSRGPQARLVRNRAKGNFRKLLLTSRVLRGLTKSDSLARRRGENLPRYASWEWHGPIQTNHKSLTTRVARGLSDRGSKPLGVYEKV</sequence>
<gene>
    <name evidence="1" type="ORF">AVEN_237007_1</name>
</gene>
<reference evidence="1 2" key="1">
    <citation type="journal article" date="2019" name="Sci. Rep.">
        <title>Orb-weaving spider Araneus ventricosus genome elucidates the spidroin gene catalogue.</title>
        <authorList>
            <person name="Kono N."/>
            <person name="Nakamura H."/>
            <person name="Ohtoshi R."/>
            <person name="Moran D.A.P."/>
            <person name="Shinohara A."/>
            <person name="Yoshida Y."/>
            <person name="Fujiwara M."/>
            <person name="Mori M."/>
            <person name="Tomita M."/>
            <person name="Arakawa K."/>
        </authorList>
    </citation>
    <scope>NUCLEOTIDE SEQUENCE [LARGE SCALE GENOMIC DNA]</scope>
</reference>
<dbReference type="EMBL" id="BGPR01020224">
    <property type="protein sequence ID" value="GBN84090.1"/>
    <property type="molecule type" value="Genomic_DNA"/>
</dbReference>
<dbReference type="Proteomes" id="UP000499080">
    <property type="component" value="Unassembled WGS sequence"/>
</dbReference>
<protein>
    <submittedName>
        <fullName evidence="1">Uncharacterized protein</fullName>
    </submittedName>
</protein>